<accession>A0A7R9Z292</accession>
<protein>
    <recommendedName>
        <fullName evidence="3">Cyclic nucleotide-binding domain-containing protein</fullName>
    </recommendedName>
</protein>
<dbReference type="InterPro" id="IPR018490">
    <property type="entry name" value="cNMP-bd_dom_sf"/>
</dbReference>
<dbReference type="SUPFAM" id="SSF51206">
    <property type="entry name" value="cAMP-binding domain-like"/>
    <property type="match status" value="1"/>
</dbReference>
<organism evidence="2">
    <name type="scientific">Chlamydomonas euryale</name>
    <dbReference type="NCBI Taxonomy" id="1486919"/>
    <lineage>
        <taxon>Eukaryota</taxon>
        <taxon>Viridiplantae</taxon>
        <taxon>Chlorophyta</taxon>
        <taxon>core chlorophytes</taxon>
        <taxon>Chlorophyceae</taxon>
        <taxon>CS clade</taxon>
        <taxon>Chlamydomonadales</taxon>
        <taxon>Chlamydomonadaceae</taxon>
        <taxon>Chlamydomonas</taxon>
    </lineage>
</organism>
<proteinExistence type="predicted"/>
<gene>
    <name evidence="2" type="ORF">CEUR00632_LOCUS15850</name>
</gene>
<reference evidence="2" key="1">
    <citation type="submission" date="2021-01" db="EMBL/GenBank/DDBJ databases">
        <authorList>
            <person name="Corre E."/>
            <person name="Pelletier E."/>
            <person name="Niang G."/>
            <person name="Scheremetjew M."/>
            <person name="Finn R."/>
            <person name="Kale V."/>
            <person name="Holt S."/>
            <person name="Cochrane G."/>
            <person name="Meng A."/>
            <person name="Brown T."/>
            <person name="Cohen L."/>
        </authorList>
    </citation>
    <scope>NUCLEOTIDE SEQUENCE</scope>
    <source>
        <strain evidence="2">CCMP219</strain>
    </source>
</reference>
<feature type="region of interest" description="Disordered" evidence="1">
    <location>
        <begin position="1"/>
        <end position="21"/>
    </location>
</feature>
<evidence type="ECO:0000256" key="1">
    <source>
        <dbReference type="SAM" id="MobiDB-lite"/>
    </source>
</evidence>
<evidence type="ECO:0008006" key="3">
    <source>
        <dbReference type="Google" id="ProtNLM"/>
    </source>
</evidence>
<dbReference type="EMBL" id="HBEC01034141">
    <property type="protein sequence ID" value="CAD8301022.1"/>
    <property type="molecule type" value="Transcribed_RNA"/>
</dbReference>
<dbReference type="AlphaFoldDB" id="A0A7R9Z292"/>
<feature type="region of interest" description="Disordered" evidence="1">
    <location>
        <begin position="577"/>
        <end position="605"/>
    </location>
</feature>
<name>A0A7R9Z292_9CHLO</name>
<sequence>MGPETIDEHEEMHFGSSDSDLEQERQMAAAMSKLNMVPEYRMRLLTGLKQYYKEKYNQGVLQAKAYKVLNFVCDEALSAEQEPMSLWARCAREISGGVLGRLEVKAHYRLKTAQNSARGGVRGAGCASAAAGAALALPTYLLSWHLNHRTMMSLEVAVELWVSLTDSLQTQWLEYSGAAGDAVLAEVSQAAEAAWHFVVDRRIEVPETFQAIQTFRATVTLLSQARTFVEEMTSGGMIDERTAKRLGHVVDRRTHVVCKRGPQWRAQSVNEILGNLPWLRDCSPRLIEWIRTNSTIRMHKRGETIWGADDAVGAPRDPPGIFVVINGVVRAEMQTGNTTVSVYLGSGGIAGLATTVLGGPASGVGLREVVAEGHAFGKGPLVLNVPKAVIDAVRHLSRSELLVTFQMLELQMLRTCANFVLELLRLQVMSQLGAYIRGAMQEVVVRGDCGHGVSPLASRQRIRALLLEGADDDESGVDWIRELLAAPPREAYELLECGEDALAAREDLAPGGEVVWHEAMFKAIGAATAEVYAVLRSAVKASVALVLQPGEVMYQRSTMVLIQGSLSDLGETVSADLGAKRAPSSASDGDDADPSRNAASGPRVLPSQAVQQAHPIISGNDIHVAPSVMVWTPDYFGEAAKQEAVLIRAGPDGATLMVYGTDASSFMRRLESDREAVEADLDALARESSSIRVEPSAAVQL</sequence>
<evidence type="ECO:0000313" key="2">
    <source>
        <dbReference type="EMBL" id="CAD8301022.1"/>
    </source>
</evidence>